<feature type="domain" description="4Fe-4S ferredoxin-type" evidence="5">
    <location>
        <begin position="217"/>
        <end position="245"/>
    </location>
</feature>
<dbReference type="GO" id="GO:0046872">
    <property type="term" value="F:metal ion binding"/>
    <property type="evidence" value="ECO:0007669"/>
    <property type="project" value="UniProtKB-KW"/>
</dbReference>
<evidence type="ECO:0000256" key="4">
    <source>
        <dbReference type="ARBA" id="ARBA00023014"/>
    </source>
</evidence>
<dbReference type="Pfam" id="PF12838">
    <property type="entry name" value="Fer4_7"/>
    <property type="match status" value="1"/>
</dbReference>
<comment type="caution">
    <text evidence="6">The sequence shown here is derived from an EMBL/GenBank/DDBJ whole genome shotgun (WGS) entry which is preliminary data.</text>
</comment>
<dbReference type="GO" id="GO:0051539">
    <property type="term" value="F:4 iron, 4 sulfur cluster binding"/>
    <property type="evidence" value="ECO:0007669"/>
    <property type="project" value="UniProtKB-KW"/>
</dbReference>
<dbReference type="SUPFAM" id="SSF54862">
    <property type="entry name" value="4Fe-4S ferredoxins"/>
    <property type="match status" value="1"/>
</dbReference>
<dbReference type="InterPro" id="IPR007160">
    <property type="entry name" value="DUF362"/>
</dbReference>
<protein>
    <submittedName>
        <fullName evidence="6">4Fe-4S ferredoxin</fullName>
    </submittedName>
</protein>
<dbReference type="GO" id="GO:0016491">
    <property type="term" value="F:oxidoreductase activity"/>
    <property type="evidence" value="ECO:0007669"/>
    <property type="project" value="UniProtKB-ARBA"/>
</dbReference>
<keyword evidence="1" id="KW-0004">4Fe-4S</keyword>
<dbReference type="GeneID" id="97608300"/>
<keyword evidence="2" id="KW-0479">Metal-binding</keyword>
<dbReference type="PROSITE" id="PS00198">
    <property type="entry name" value="4FE4S_FER_1"/>
    <property type="match status" value="2"/>
</dbReference>
<dbReference type="PANTHER" id="PTHR24960">
    <property type="entry name" value="PHOTOSYSTEM I IRON-SULFUR CENTER-RELATED"/>
    <property type="match status" value="1"/>
</dbReference>
<dbReference type="EMBL" id="QGMZ01000027">
    <property type="protein sequence ID" value="PWR72380.1"/>
    <property type="molecule type" value="Genomic_DNA"/>
</dbReference>
<keyword evidence="3" id="KW-0408">Iron</keyword>
<evidence type="ECO:0000256" key="3">
    <source>
        <dbReference type="ARBA" id="ARBA00023004"/>
    </source>
</evidence>
<evidence type="ECO:0000256" key="1">
    <source>
        <dbReference type="ARBA" id="ARBA00022485"/>
    </source>
</evidence>
<evidence type="ECO:0000256" key="2">
    <source>
        <dbReference type="ARBA" id="ARBA00022723"/>
    </source>
</evidence>
<organism evidence="6 7">
    <name type="scientific">Methanospirillum stamsii</name>
    <dbReference type="NCBI Taxonomy" id="1277351"/>
    <lineage>
        <taxon>Archaea</taxon>
        <taxon>Methanobacteriati</taxon>
        <taxon>Methanobacteriota</taxon>
        <taxon>Stenosarchaea group</taxon>
        <taxon>Methanomicrobia</taxon>
        <taxon>Methanomicrobiales</taxon>
        <taxon>Methanospirillaceae</taxon>
        <taxon>Methanospirillum</taxon>
    </lineage>
</organism>
<dbReference type="InterPro" id="IPR017900">
    <property type="entry name" value="4Fe4S_Fe_S_CS"/>
</dbReference>
<evidence type="ECO:0000259" key="5">
    <source>
        <dbReference type="PROSITE" id="PS51379"/>
    </source>
</evidence>
<dbReference type="RefSeq" id="WP_109941440.1">
    <property type="nucleotide sequence ID" value="NZ_CP176366.1"/>
</dbReference>
<sequence length="369" mass="40261">MSSIVYLARMRIKSPEENNAKKIVRLCESAGLLRIINEGDLTAIKLHFGELGNDTFIKPVYVRQIVDLVRNISGKPFLTDTNTMYIGSRHNSADHIITAIRHGFAYAVVDAPVIIADGLTGNNYAEVPIRGKHFSSVKIARDILDSQAMIVLSHVKGHALAGFGGAIKNLAMGCAPPLGKRDQHQGMQAEVCDADCIGCGYCLTQCPFQAISMKNEKAFVDKSICYGCSACLQVCPEHAISFMWKRDVPVFLERMAEYALGAVAGLKEKVLYISFLTDITPDCDCVPWSDSPIVPDIGFLASTDPVAIDAAALDLINAEKGLECSSLHCHHEPGENKFTGVWEYVEGRHIVEYGHSIGLGSKDYSLVEL</sequence>
<accession>A0A2V2N164</accession>
<proteinExistence type="predicted"/>
<dbReference type="Pfam" id="PF04015">
    <property type="entry name" value="DUF362"/>
    <property type="match status" value="1"/>
</dbReference>
<feature type="domain" description="4Fe-4S ferredoxin-type" evidence="5">
    <location>
        <begin position="187"/>
        <end position="216"/>
    </location>
</feature>
<dbReference type="Proteomes" id="UP000245934">
    <property type="component" value="Unassembled WGS sequence"/>
</dbReference>
<dbReference type="InterPro" id="IPR050157">
    <property type="entry name" value="PSI_iron-sulfur_center"/>
</dbReference>
<dbReference type="Gene3D" id="3.40.50.11440">
    <property type="match status" value="1"/>
</dbReference>
<dbReference type="AlphaFoldDB" id="A0A2V2N164"/>
<dbReference type="OrthoDB" id="5583at2157"/>
<dbReference type="PROSITE" id="PS51379">
    <property type="entry name" value="4FE4S_FER_2"/>
    <property type="match status" value="2"/>
</dbReference>
<dbReference type="PANTHER" id="PTHR24960:SF83">
    <property type="entry name" value="4FE-4S FERREDOXIN-TYPE DOMAIN-CONTAINING PROTEIN"/>
    <property type="match status" value="1"/>
</dbReference>
<gene>
    <name evidence="6" type="ORF">DLD82_12385</name>
</gene>
<keyword evidence="4" id="KW-0411">Iron-sulfur</keyword>
<reference evidence="6 7" key="1">
    <citation type="submission" date="2018-05" db="EMBL/GenBank/DDBJ databases">
        <title>Draft genome of Methanospirillum stamsii Pt1.</title>
        <authorList>
            <person name="Dueholm M.S."/>
            <person name="Nielsen P.H."/>
            <person name="Bakmann L.F."/>
            <person name="Otzen D.E."/>
        </authorList>
    </citation>
    <scope>NUCLEOTIDE SEQUENCE [LARGE SCALE GENOMIC DNA]</scope>
    <source>
        <strain evidence="6 7">Pt1</strain>
    </source>
</reference>
<keyword evidence="7" id="KW-1185">Reference proteome</keyword>
<name>A0A2V2N164_9EURY</name>
<evidence type="ECO:0000313" key="7">
    <source>
        <dbReference type="Proteomes" id="UP000245934"/>
    </source>
</evidence>
<evidence type="ECO:0000313" key="6">
    <source>
        <dbReference type="EMBL" id="PWR72380.1"/>
    </source>
</evidence>
<dbReference type="InterPro" id="IPR017896">
    <property type="entry name" value="4Fe4S_Fe-S-bd"/>
</dbReference>
<dbReference type="Gene3D" id="3.30.70.20">
    <property type="match status" value="1"/>
</dbReference>